<dbReference type="InterPro" id="IPR051800">
    <property type="entry name" value="PqiA-PqiB_transport"/>
</dbReference>
<evidence type="ECO:0000259" key="9">
    <source>
        <dbReference type="Pfam" id="PF02470"/>
    </source>
</evidence>
<dbReference type="RefSeq" id="WP_214297098.1">
    <property type="nucleotide sequence ID" value="NZ_JAHDYS010000004.1"/>
</dbReference>
<keyword evidence="6 8" id="KW-0472">Membrane</keyword>
<evidence type="ECO:0000256" key="6">
    <source>
        <dbReference type="ARBA" id="ARBA00023136"/>
    </source>
</evidence>
<evidence type="ECO:0000256" key="5">
    <source>
        <dbReference type="ARBA" id="ARBA00022989"/>
    </source>
</evidence>
<reference evidence="10 11" key="1">
    <citation type="submission" date="2021-05" db="EMBL/GenBank/DDBJ databases">
        <title>The draft genome of Geobacter chapellei DSM 13688.</title>
        <authorList>
            <person name="Xu Z."/>
            <person name="Masuda Y."/>
            <person name="Itoh H."/>
            <person name="Senoo K."/>
        </authorList>
    </citation>
    <scope>NUCLEOTIDE SEQUENCE [LARGE SCALE GENOMIC DNA]</scope>
    <source>
        <strain evidence="10 11">DSM 13688</strain>
    </source>
</reference>
<feature type="coiled-coil region" evidence="7">
    <location>
        <begin position="433"/>
        <end position="464"/>
    </location>
</feature>
<name>A0ABS5U6U8_9BACT</name>
<feature type="domain" description="Mce/MlaD" evidence="9">
    <location>
        <begin position="52"/>
        <end position="141"/>
    </location>
</feature>
<sequence>MTEKQNKHNELPEAVAAPKSRFSIQLVWLVPLVAALIGGSLAINAWLDHRRAITISFKSGEGLEENQTKIKYKDVQIGEVKKIALANDRSRVLVTAHIDREAKGLLVEDTSFWVARPRITGLNVSGLGTLKEGPYIAIDVGKSDKPRKVFAGLEVPPAVSTDEPGSRFTLHAANLGSLNIGSPVLYRRIQVGQVETFELDKEGKGVLLTVFIKAPHDRHVMSESFFWQASGIDVQLSTSGVKIDTESLASILVGGIAFDSPDKKNNIRANGNTSYTLYTNRDEALRNTKEAIPFTMMFRQSVHGLSIGAAVEFKGVPVGEVTKINIDSKTNHSFAIPVEVILHPARFRPDTIGAGTTENNNHLIVLINNGLRAQLKKGNLLTGQQYIDLDFSGSGSVVTTSSDTKQFPVKDSHGKDLQDTFQRVAEKIEKLPVEELTNDVRNSVKKLEKALQSVDHLVKKLDREVTPELRDTLRSARETLGEARAVLSTGSPLQSDLQETLRQLSRAAASLGVLADYLEQHPESVIRGKSKD</sequence>
<evidence type="ECO:0000256" key="7">
    <source>
        <dbReference type="SAM" id="Coils"/>
    </source>
</evidence>
<evidence type="ECO:0000256" key="4">
    <source>
        <dbReference type="ARBA" id="ARBA00022692"/>
    </source>
</evidence>
<keyword evidence="3" id="KW-0997">Cell inner membrane</keyword>
<dbReference type="InterPro" id="IPR003399">
    <property type="entry name" value="Mce/MlaD"/>
</dbReference>
<keyword evidence="5 8" id="KW-1133">Transmembrane helix</keyword>
<dbReference type="PANTHER" id="PTHR30462">
    <property type="entry name" value="INTERMEMBRANE TRANSPORT PROTEIN PQIB-RELATED"/>
    <property type="match status" value="1"/>
</dbReference>
<protein>
    <submittedName>
        <fullName evidence="10">MCE family protein</fullName>
    </submittedName>
</protein>
<keyword evidence="4 8" id="KW-0812">Transmembrane</keyword>
<evidence type="ECO:0000256" key="2">
    <source>
        <dbReference type="ARBA" id="ARBA00022475"/>
    </source>
</evidence>
<evidence type="ECO:0000256" key="8">
    <source>
        <dbReference type="SAM" id="Phobius"/>
    </source>
</evidence>
<feature type="transmembrane region" description="Helical" evidence="8">
    <location>
        <begin position="26"/>
        <end position="47"/>
    </location>
</feature>
<dbReference type="EMBL" id="JAHDYS010000004">
    <property type="protein sequence ID" value="MBT1071394.1"/>
    <property type="molecule type" value="Genomic_DNA"/>
</dbReference>
<evidence type="ECO:0000256" key="1">
    <source>
        <dbReference type="ARBA" id="ARBA00004533"/>
    </source>
</evidence>
<evidence type="ECO:0000313" key="10">
    <source>
        <dbReference type="EMBL" id="MBT1071394.1"/>
    </source>
</evidence>
<dbReference type="Proteomes" id="UP000784128">
    <property type="component" value="Unassembled WGS sequence"/>
</dbReference>
<evidence type="ECO:0000256" key="3">
    <source>
        <dbReference type="ARBA" id="ARBA00022519"/>
    </source>
</evidence>
<keyword evidence="7" id="KW-0175">Coiled coil</keyword>
<proteinExistence type="predicted"/>
<accession>A0ABS5U6U8</accession>
<keyword evidence="2" id="KW-1003">Cell membrane</keyword>
<comment type="caution">
    <text evidence="10">The sequence shown here is derived from an EMBL/GenBank/DDBJ whole genome shotgun (WGS) entry which is preliminary data.</text>
</comment>
<evidence type="ECO:0000313" key="11">
    <source>
        <dbReference type="Proteomes" id="UP000784128"/>
    </source>
</evidence>
<feature type="domain" description="Mce/MlaD" evidence="9">
    <location>
        <begin position="165"/>
        <end position="232"/>
    </location>
</feature>
<dbReference type="PANTHER" id="PTHR30462:SF0">
    <property type="entry name" value="INTERMEMBRANE TRANSPORT PROTEIN YEBT"/>
    <property type="match status" value="1"/>
</dbReference>
<feature type="domain" description="Mce/MlaD" evidence="9">
    <location>
        <begin position="293"/>
        <end position="391"/>
    </location>
</feature>
<keyword evidence="11" id="KW-1185">Reference proteome</keyword>
<comment type="subcellular location">
    <subcellularLocation>
        <location evidence="1">Cell inner membrane</location>
    </subcellularLocation>
</comment>
<organism evidence="10 11">
    <name type="scientific">Pelotalea chapellei</name>
    <dbReference type="NCBI Taxonomy" id="44671"/>
    <lineage>
        <taxon>Bacteria</taxon>
        <taxon>Pseudomonadati</taxon>
        <taxon>Thermodesulfobacteriota</taxon>
        <taxon>Desulfuromonadia</taxon>
        <taxon>Geobacterales</taxon>
        <taxon>Geobacteraceae</taxon>
        <taxon>Pelotalea</taxon>
    </lineage>
</organism>
<gene>
    <name evidence="10" type="ORF">KJB30_06350</name>
</gene>
<dbReference type="Pfam" id="PF02470">
    <property type="entry name" value="MlaD"/>
    <property type="match status" value="3"/>
</dbReference>